<comment type="caution">
    <text evidence="6">The sequence shown here is derived from an EMBL/GenBank/DDBJ whole genome shotgun (WGS) entry which is preliminary data.</text>
</comment>
<dbReference type="PANTHER" id="PTHR30055">
    <property type="entry name" value="HTH-TYPE TRANSCRIPTIONAL REGULATOR RUTR"/>
    <property type="match status" value="1"/>
</dbReference>
<dbReference type="PANTHER" id="PTHR30055:SF234">
    <property type="entry name" value="HTH-TYPE TRANSCRIPTIONAL REGULATOR BETI"/>
    <property type="match status" value="1"/>
</dbReference>
<dbReference type="GO" id="GO:0003700">
    <property type="term" value="F:DNA-binding transcription factor activity"/>
    <property type="evidence" value="ECO:0007669"/>
    <property type="project" value="TreeGrafter"/>
</dbReference>
<evidence type="ECO:0000313" key="6">
    <source>
        <dbReference type="EMBL" id="PAP77756.1"/>
    </source>
</evidence>
<dbReference type="SUPFAM" id="SSF48498">
    <property type="entry name" value="Tetracyclin repressor-like, C-terminal domain"/>
    <property type="match status" value="1"/>
</dbReference>
<evidence type="ECO:0000256" key="3">
    <source>
        <dbReference type="ARBA" id="ARBA00023163"/>
    </source>
</evidence>
<sequence>MPDPATAPARRAETDADLRRVILDHARHLLVADGYEALSMRKIAGSVGCSATSIYLHFENKDALTHALISEGMDRLHDALTDAADESVDPPDRLDALSRAYVRFGLDNPEYYEVMFQLHPERMARYPAEDYRRARRNVELFGETIEAGIADGSLAAPSPPDVASAVLWTALHGLVSLHLARRVDVRLAGDDLVDAAVRQSLAPFAVG</sequence>
<dbReference type="PRINTS" id="PR00455">
    <property type="entry name" value="HTHTETR"/>
</dbReference>
<feature type="domain" description="HTH tetR-type" evidence="5">
    <location>
        <begin position="16"/>
        <end position="76"/>
    </location>
</feature>
<keyword evidence="7" id="KW-1185">Reference proteome</keyword>
<name>A0A271J2L7_9BACT</name>
<gene>
    <name evidence="6" type="ORF">BSZ37_15535</name>
</gene>
<dbReference type="SUPFAM" id="SSF46689">
    <property type="entry name" value="Homeodomain-like"/>
    <property type="match status" value="1"/>
</dbReference>
<proteinExistence type="predicted"/>
<dbReference type="RefSeq" id="WP_218830527.1">
    <property type="nucleotide sequence ID" value="NZ_MQWD01000001.1"/>
</dbReference>
<evidence type="ECO:0000256" key="2">
    <source>
        <dbReference type="ARBA" id="ARBA00023125"/>
    </source>
</evidence>
<keyword evidence="2 4" id="KW-0238">DNA-binding</keyword>
<dbReference type="EMBL" id="MQWD01000001">
    <property type="protein sequence ID" value="PAP77756.1"/>
    <property type="molecule type" value="Genomic_DNA"/>
</dbReference>
<dbReference type="InterPro" id="IPR001647">
    <property type="entry name" value="HTH_TetR"/>
</dbReference>
<dbReference type="Gene3D" id="1.10.357.10">
    <property type="entry name" value="Tetracycline Repressor, domain 2"/>
    <property type="match status" value="1"/>
</dbReference>
<protein>
    <recommendedName>
        <fullName evidence="5">HTH tetR-type domain-containing protein</fullName>
    </recommendedName>
</protein>
<dbReference type="InterPro" id="IPR009057">
    <property type="entry name" value="Homeodomain-like_sf"/>
</dbReference>
<dbReference type="GO" id="GO:0000976">
    <property type="term" value="F:transcription cis-regulatory region binding"/>
    <property type="evidence" value="ECO:0007669"/>
    <property type="project" value="TreeGrafter"/>
</dbReference>
<reference evidence="6 7" key="1">
    <citation type="submission" date="2016-11" db="EMBL/GenBank/DDBJ databases">
        <title>Study of marine rhodopsin-containing bacteria.</title>
        <authorList>
            <person name="Yoshizawa S."/>
            <person name="Kumagai Y."/>
            <person name="Kogure K."/>
        </authorList>
    </citation>
    <scope>NUCLEOTIDE SEQUENCE [LARGE SCALE GENOMIC DNA]</scope>
    <source>
        <strain evidence="6 7">SAORIC-28</strain>
    </source>
</reference>
<dbReference type="InterPro" id="IPR050109">
    <property type="entry name" value="HTH-type_TetR-like_transc_reg"/>
</dbReference>
<dbReference type="PROSITE" id="PS50977">
    <property type="entry name" value="HTH_TETR_2"/>
    <property type="match status" value="1"/>
</dbReference>
<dbReference type="Proteomes" id="UP000216339">
    <property type="component" value="Unassembled WGS sequence"/>
</dbReference>
<keyword evidence="1" id="KW-0805">Transcription regulation</keyword>
<evidence type="ECO:0000256" key="4">
    <source>
        <dbReference type="PROSITE-ProRule" id="PRU00335"/>
    </source>
</evidence>
<evidence type="ECO:0000313" key="7">
    <source>
        <dbReference type="Proteomes" id="UP000216339"/>
    </source>
</evidence>
<dbReference type="Pfam" id="PF13305">
    <property type="entry name" value="TetR_C_33"/>
    <property type="match status" value="1"/>
</dbReference>
<accession>A0A271J2L7</accession>
<dbReference type="AlphaFoldDB" id="A0A271J2L7"/>
<feature type="DNA-binding region" description="H-T-H motif" evidence="4">
    <location>
        <begin position="39"/>
        <end position="58"/>
    </location>
</feature>
<dbReference type="InterPro" id="IPR025996">
    <property type="entry name" value="MT1864/Rv1816-like_C"/>
</dbReference>
<evidence type="ECO:0000256" key="1">
    <source>
        <dbReference type="ARBA" id="ARBA00023015"/>
    </source>
</evidence>
<dbReference type="InterPro" id="IPR036271">
    <property type="entry name" value="Tet_transcr_reg_TetR-rel_C_sf"/>
</dbReference>
<keyword evidence="3" id="KW-0804">Transcription</keyword>
<organism evidence="6 7">
    <name type="scientific">Rubrivirga marina</name>
    <dbReference type="NCBI Taxonomy" id="1196024"/>
    <lineage>
        <taxon>Bacteria</taxon>
        <taxon>Pseudomonadati</taxon>
        <taxon>Rhodothermota</taxon>
        <taxon>Rhodothermia</taxon>
        <taxon>Rhodothermales</taxon>
        <taxon>Rubricoccaceae</taxon>
        <taxon>Rubrivirga</taxon>
    </lineage>
</organism>
<dbReference type="Pfam" id="PF00440">
    <property type="entry name" value="TetR_N"/>
    <property type="match status" value="1"/>
</dbReference>
<evidence type="ECO:0000259" key="5">
    <source>
        <dbReference type="PROSITE" id="PS50977"/>
    </source>
</evidence>